<evidence type="ECO:0000313" key="1">
    <source>
        <dbReference type="EMBL" id="CAB4278520.1"/>
    </source>
</evidence>
<proteinExistence type="predicted"/>
<organism evidence="1 2">
    <name type="scientific">Prunus armeniaca</name>
    <name type="common">Apricot</name>
    <name type="synonym">Armeniaca vulgaris</name>
    <dbReference type="NCBI Taxonomy" id="36596"/>
    <lineage>
        <taxon>Eukaryota</taxon>
        <taxon>Viridiplantae</taxon>
        <taxon>Streptophyta</taxon>
        <taxon>Embryophyta</taxon>
        <taxon>Tracheophyta</taxon>
        <taxon>Spermatophyta</taxon>
        <taxon>Magnoliopsida</taxon>
        <taxon>eudicotyledons</taxon>
        <taxon>Gunneridae</taxon>
        <taxon>Pentapetalae</taxon>
        <taxon>rosids</taxon>
        <taxon>fabids</taxon>
        <taxon>Rosales</taxon>
        <taxon>Rosaceae</taxon>
        <taxon>Amygdaloideae</taxon>
        <taxon>Amygdaleae</taxon>
        <taxon>Prunus</taxon>
    </lineage>
</organism>
<dbReference type="Proteomes" id="UP000507222">
    <property type="component" value="Unassembled WGS sequence"/>
</dbReference>
<reference evidence="1 2" key="1">
    <citation type="submission" date="2020-05" db="EMBL/GenBank/DDBJ databases">
        <authorList>
            <person name="Campoy J."/>
            <person name="Schneeberger K."/>
            <person name="Spophaly S."/>
        </authorList>
    </citation>
    <scope>NUCLEOTIDE SEQUENCE [LARGE SCALE GENOMIC DNA]</scope>
    <source>
        <strain evidence="1">PruArmRojPasFocal</strain>
    </source>
</reference>
<evidence type="ECO:0000313" key="2">
    <source>
        <dbReference type="Proteomes" id="UP000507222"/>
    </source>
</evidence>
<dbReference type="AlphaFoldDB" id="A0A6J5UPN8"/>
<name>A0A6J5UPN8_PRUAR</name>
<dbReference type="EMBL" id="CAEKDK010000004">
    <property type="protein sequence ID" value="CAB4278520.1"/>
    <property type="molecule type" value="Genomic_DNA"/>
</dbReference>
<gene>
    <name evidence="1" type="ORF">CURHAP_LOCUS29608</name>
</gene>
<accession>A0A6J5UPN8</accession>
<sequence>MSRTPAIPDTLFQSTLKCLVDVANSETAALASVALQALGHIGLIVPLPSLIIDFEFRFEDVLFAAGELYHFCGVVFQ</sequence>
<protein>
    <submittedName>
        <fullName evidence="1">Uncharacterized protein</fullName>
    </submittedName>
</protein>